<evidence type="ECO:0000313" key="1">
    <source>
        <dbReference type="EMBL" id="KAG0303498.1"/>
    </source>
</evidence>
<gene>
    <name evidence="1" type="ORF">BGZ97_001871</name>
</gene>
<protein>
    <submittedName>
        <fullName evidence="1">Uncharacterized protein</fullName>
    </submittedName>
</protein>
<dbReference type="OrthoDB" id="2448252at2759"/>
<proteinExistence type="predicted"/>
<reference evidence="1" key="1">
    <citation type="journal article" date="2020" name="Fungal Divers.">
        <title>Resolving the Mortierellaceae phylogeny through synthesis of multi-gene phylogenetics and phylogenomics.</title>
        <authorList>
            <person name="Vandepol N."/>
            <person name="Liber J."/>
            <person name="Desiro A."/>
            <person name="Na H."/>
            <person name="Kennedy M."/>
            <person name="Barry K."/>
            <person name="Grigoriev I.V."/>
            <person name="Miller A.N."/>
            <person name="O'Donnell K."/>
            <person name="Stajich J.E."/>
            <person name="Bonito G."/>
        </authorList>
    </citation>
    <scope>NUCLEOTIDE SEQUENCE</scope>
    <source>
        <strain evidence="1">NVP60</strain>
    </source>
</reference>
<dbReference type="EMBL" id="JAAAIN010001398">
    <property type="protein sequence ID" value="KAG0303498.1"/>
    <property type="molecule type" value="Genomic_DNA"/>
</dbReference>
<accession>A0A9P6UIX2</accession>
<organism evidence="1 2">
    <name type="scientific">Linnemannia gamsii</name>
    <dbReference type="NCBI Taxonomy" id="64522"/>
    <lineage>
        <taxon>Eukaryota</taxon>
        <taxon>Fungi</taxon>
        <taxon>Fungi incertae sedis</taxon>
        <taxon>Mucoromycota</taxon>
        <taxon>Mortierellomycotina</taxon>
        <taxon>Mortierellomycetes</taxon>
        <taxon>Mortierellales</taxon>
        <taxon>Mortierellaceae</taxon>
        <taxon>Linnemannia</taxon>
    </lineage>
</organism>
<comment type="caution">
    <text evidence="1">The sequence shown here is derived from an EMBL/GenBank/DDBJ whole genome shotgun (WGS) entry which is preliminary data.</text>
</comment>
<dbReference type="Proteomes" id="UP000823405">
    <property type="component" value="Unassembled WGS sequence"/>
</dbReference>
<dbReference type="AlphaFoldDB" id="A0A9P6UIX2"/>
<evidence type="ECO:0000313" key="2">
    <source>
        <dbReference type="Proteomes" id="UP000823405"/>
    </source>
</evidence>
<name>A0A9P6UIX2_9FUNG</name>
<keyword evidence="2" id="KW-1185">Reference proteome</keyword>
<sequence>MDEEAKANRVFSNIRHTRSAEWYDVSAVRYRGWKGPSYSALAVEELFPLFSRLEELNIRGNWYRELDPEGRRFCTYAPWSLKRFTIDHVRIHYFLRHCRSTLEEMTFKRPMVKWSRRGSGYRERMLLELLGMPKLKVIIVSGIKGSDPVEYRTDDAMSLEAVWKRTTVTTSDDGERVEIVGKESVTIRDIAAHVLSNV</sequence>